<evidence type="ECO:0000256" key="14">
    <source>
        <dbReference type="SAM" id="Phobius"/>
    </source>
</evidence>
<dbReference type="InterPro" id="IPR047191">
    <property type="entry name" value="STING_C_chordates"/>
</dbReference>
<keyword evidence="9" id="KW-0547">Nucleotide-binding</keyword>
<proteinExistence type="inferred from homology"/>
<dbReference type="InterPro" id="IPR038623">
    <property type="entry name" value="STING_C_sf"/>
</dbReference>
<dbReference type="Proteomes" id="UP000193380">
    <property type="component" value="Unassembled WGS sequence"/>
</dbReference>
<evidence type="ECO:0000256" key="11">
    <source>
        <dbReference type="ARBA" id="ARBA00022989"/>
    </source>
</evidence>
<organism evidence="17 18">
    <name type="scientific">Oncorhynchus mykiss</name>
    <name type="common">Rainbow trout</name>
    <name type="synonym">Salmo gairdneri</name>
    <dbReference type="NCBI Taxonomy" id="8022"/>
    <lineage>
        <taxon>Eukaryota</taxon>
        <taxon>Metazoa</taxon>
        <taxon>Chordata</taxon>
        <taxon>Craniata</taxon>
        <taxon>Vertebrata</taxon>
        <taxon>Euteleostomi</taxon>
        <taxon>Actinopterygii</taxon>
        <taxon>Neopterygii</taxon>
        <taxon>Teleostei</taxon>
        <taxon>Protacanthopterygii</taxon>
        <taxon>Salmoniformes</taxon>
        <taxon>Salmonidae</taxon>
        <taxon>Salmoninae</taxon>
        <taxon>Oncorhynchus</taxon>
    </lineage>
</organism>
<keyword evidence="8 14" id="KW-0812">Transmembrane</keyword>
<dbReference type="Pfam" id="PF23417">
    <property type="entry name" value="STING_TM"/>
    <property type="match status" value="1"/>
</dbReference>
<dbReference type="GO" id="GO:0016239">
    <property type="term" value="P:positive regulation of macroautophagy"/>
    <property type="evidence" value="ECO:0007669"/>
    <property type="project" value="TreeGrafter"/>
</dbReference>
<dbReference type="GO" id="GO:0000421">
    <property type="term" value="C:autophagosome membrane"/>
    <property type="evidence" value="ECO:0007669"/>
    <property type="project" value="UniProtKB-SubCell"/>
</dbReference>
<comment type="similarity">
    <text evidence="6">Belongs to the STING family.</text>
</comment>
<dbReference type="InterPro" id="IPR055432">
    <property type="entry name" value="STING_LBD"/>
</dbReference>
<evidence type="ECO:0000256" key="2">
    <source>
        <dbReference type="ARBA" id="ARBA00004477"/>
    </source>
</evidence>
<comment type="catalytic activity">
    <reaction evidence="13">
        <text>H(+)(in) = H(+)(out)</text>
        <dbReference type="Rhea" id="RHEA:34979"/>
        <dbReference type="ChEBI" id="CHEBI:15378"/>
    </reaction>
</comment>
<dbReference type="GO" id="GO:0051607">
    <property type="term" value="P:defense response to virus"/>
    <property type="evidence" value="ECO:0007669"/>
    <property type="project" value="TreeGrafter"/>
</dbReference>
<reference evidence="17" key="1">
    <citation type="journal article" date="2014" name="Nat. Commun.">
        <title>The rainbow trout genome provides novel insights into evolution after whole-genome duplication in vertebrates.</title>
        <authorList>
            <person name="Berthelot C."/>
            <person name="Brunet F."/>
            <person name="Chalopin D."/>
            <person name="Juanchich A."/>
            <person name="Bernard M."/>
            <person name="Noel B."/>
            <person name="Bento P."/>
            <person name="Da Silva C."/>
            <person name="Labadie K."/>
            <person name="Alberti A."/>
            <person name="Aury J.M."/>
            <person name="Louis A."/>
            <person name="Dehais P."/>
            <person name="Bardou P."/>
            <person name="Montfort J."/>
            <person name="Klopp C."/>
            <person name="Cabau C."/>
            <person name="Gaspin C."/>
            <person name="Thorgaard G.H."/>
            <person name="Boussaha M."/>
            <person name="Quillet E."/>
            <person name="Guyomard R."/>
            <person name="Galiana D."/>
            <person name="Bobe J."/>
            <person name="Volff J.N."/>
            <person name="Genet C."/>
            <person name="Wincker P."/>
            <person name="Jaillon O."/>
            <person name="Roest Crollius H."/>
            <person name="Guiguen Y."/>
        </authorList>
    </citation>
    <scope>NUCLEOTIDE SEQUENCE [LARGE SCALE GENOMIC DNA]</scope>
</reference>
<evidence type="ECO:0000259" key="15">
    <source>
        <dbReference type="Pfam" id="PF15009"/>
    </source>
</evidence>
<dbReference type="CDD" id="cd22658">
    <property type="entry name" value="STING_C_metazoan-like"/>
    <property type="match status" value="1"/>
</dbReference>
<dbReference type="GO" id="GO:0005789">
    <property type="term" value="C:endoplasmic reticulum membrane"/>
    <property type="evidence" value="ECO:0007669"/>
    <property type="project" value="UniProtKB-SubCell"/>
</dbReference>
<evidence type="ECO:0000259" key="16">
    <source>
        <dbReference type="Pfam" id="PF23417"/>
    </source>
</evidence>
<protein>
    <recommendedName>
        <fullName evidence="7">Stimulator of interferon genes protein</fullName>
    </recommendedName>
</protein>
<keyword evidence="12 14" id="KW-0472">Membrane</keyword>
<evidence type="ECO:0000256" key="13">
    <source>
        <dbReference type="ARBA" id="ARBA00024169"/>
    </source>
</evidence>
<dbReference type="FunFam" id="3.40.50.12100:FF:000001">
    <property type="entry name" value="Stimulator of interferon genes protein"/>
    <property type="match status" value="1"/>
</dbReference>
<gene>
    <name evidence="17" type="ORF">GSONMT00058155001</name>
</gene>
<dbReference type="GO" id="GO:0061507">
    <property type="term" value="F:2',3'-cyclic GMP-AMP binding"/>
    <property type="evidence" value="ECO:0007669"/>
    <property type="project" value="TreeGrafter"/>
</dbReference>
<dbReference type="GO" id="GO:0061709">
    <property type="term" value="P:reticulophagy"/>
    <property type="evidence" value="ECO:0007669"/>
    <property type="project" value="TreeGrafter"/>
</dbReference>
<evidence type="ECO:0000256" key="10">
    <source>
        <dbReference type="ARBA" id="ARBA00022824"/>
    </source>
</evidence>
<dbReference type="STRING" id="8022.A0A060YFM4"/>
<dbReference type="InterPro" id="IPR029158">
    <property type="entry name" value="STING"/>
</dbReference>
<dbReference type="GO" id="GO:0045087">
    <property type="term" value="P:innate immune response"/>
    <property type="evidence" value="ECO:0007669"/>
    <property type="project" value="TreeGrafter"/>
</dbReference>
<feature type="transmembrane region" description="Helical" evidence="14">
    <location>
        <begin position="60"/>
        <end position="82"/>
    </location>
</feature>
<evidence type="ECO:0000256" key="4">
    <source>
        <dbReference type="ARBA" id="ARBA00004556"/>
    </source>
</evidence>
<dbReference type="PANTHER" id="PTHR34339">
    <property type="entry name" value="STIMULATOR OF INTERFERON GENES PROTEIN"/>
    <property type="match status" value="1"/>
</dbReference>
<dbReference type="GO" id="GO:0048471">
    <property type="term" value="C:perinuclear region of cytoplasm"/>
    <property type="evidence" value="ECO:0007669"/>
    <property type="project" value="UniProtKB-SubCell"/>
</dbReference>
<comment type="subcellular location">
    <subcellularLocation>
        <location evidence="4">Cytoplasm</location>
        <location evidence="4">Perinuclear region</location>
    </subcellularLocation>
    <subcellularLocation>
        <location evidence="3">Cytoplasmic vesicle</location>
        <location evidence="3">Autophagosome membrane</location>
        <topology evidence="3">Multi-pass membrane protein</topology>
    </subcellularLocation>
    <subcellularLocation>
        <location evidence="2">Endoplasmic reticulum membrane</location>
        <topology evidence="2">Multi-pass membrane protein</topology>
    </subcellularLocation>
    <subcellularLocation>
        <location evidence="1">Endoplasmic reticulum-Golgi intermediate compartment membrane</location>
        <topology evidence="1">Multi-pass membrane protein</topology>
    </subcellularLocation>
    <subcellularLocation>
        <location evidence="5">Golgi apparatus membrane</location>
        <topology evidence="5">Multi-pass membrane protein</topology>
    </subcellularLocation>
</comment>
<accession>A0A060YFM4</accession>
<feature type="transmembrane region" description="Helical" evidence="14">
    <location>
        <begin position="103"/>
        <end position="124"/>
    </location>
</feature>
<dbReference type="GO" id="GO:0002218">
    <property type="term" value="P:activation of innate immune response"/>
    <property type="evidence" value="ECO:0007669"/>
    <property type="project" value="InterPro"/>
</dbReference>
<dbReference type="Gene3D" id="3.40.50.12100">
    <property type="entry name" value="Stimulator of interferon genes protein"/>
    <property type="match status" value="1"/>
</dbReference>
<evidence type="ECO:0000256" key="6">
    <source>
        <dbReference type="ARBA" id="ARBA00009027"/>
    </source>
</evidence>
<keyword evidence="10" id="KW-0256">Endoplasmic reticulum</keyword>
<sequence>MIFIIFGGHGLVTSVPQMQQLGGEDCLVPQPRGSLPKTCAIGLASVVATAILVWEPEGFFRHVSAAILILTVGPSLHGVFLLSEERLHHATTRYRGRRLGQMVTACVGVCTLLGVGLAVLLFVLTKPQPWRDQCSMVILACVLYPLLKTLGVLGPSEVEVSEICETRKMNVAHGLAWSFHLGYLNLVLPRLEGSIAAFRASHNAGPFETRGSRKLLILLPLNANITHTLEDEDTNIHFYDNLPDTEIDRAGVRGRVYKHSVYTVLDKDRQAHHCVVEYATPLLTLYKMSQESSAGFGERDRREQVLLFYRTLQDILDRSLECRNRYRLILLNDEHEDDPHYLSNSILKNLDQQEKEEFYIPPFIPQPEVDHPSHALPIIDDWHRAEPMSRVPTIMISHDMPRTLREPVENSEDLSP</sequence>
<evidence type="ECO:0000313" key="17">
    <source>
        <dbReference type="EMBL" id="CDQ90307.1"/>
    </source>
</evidence>
<name>A0A060YFM4_ONCMY</name>
<dbReference type="EMBL" id="FR910386">
    <property type="protein sequence ID" value="CDQ90307.1"/>
    <property type="molecule type" value="Genomic_DNA"/>
</dbReference>
<evidence type="ECO:0000256" key="1">
    <source>
        <dbReference type="ARBA" id="ARBA00004457"/>
    </source>
</evidence>
<dbReference type="Pfam" id="PF15009">
    <property type="entry name" value="STING_LBD"/>
    <property type="match status" value="1"/>
</dbReference>
<evidence type="ECO:0000256" key="12">
    <source>
        <dbReference type="ARBA" id="ARBA00023136"/>
    </source>
</evidence>
<evidence type="ECO:0000256" key="8">
    <source>
        <dbReference type="ARBA" id="ARBA00022692"/>
    </source>
</evidence>
<dbReference type="Gene3D" id="1.20.5.5200">
    <property type="match status" value="1"/>
</dbReference>
<evidence type="ECO:0000256" key="5">
    <source>
        <dbReference type="ARBA" id="ARBA00004653"/>
    </source>
</evidence>
<evidence type="ECO:0000256" key="3">
    <source>
        <dbReference type="ARBA" id="ARBA00004542"/>
    </source>
</evidence>
<feature type="domain" description="STING ligand-binding" evidence="15">
    <location>
        <begin position="170"/>
        <end position="354"/>
    </location>
</feature>
<evidence type="ECO:0000256" key="9">
    <source>
        <dbReference type="ARBA" id="ARBA00022741"/>
    </source>
</evidence>
<feature type="domain" description="STING transmembrane" evidence="16">
    <location>
        <begin position="63"/>
        <end position="168"/>
    </location>
</feature>
<dbReference type="PaxDb" id="8022-A0A060YFM4"/>
<dbReference type="FunFam" id="1.20.5.5200:FF:000001">
    <property type="entry name" value="Stimulator of interferon genes protein"/>
    <property type="match status" value="1"/>
</dbReference>
<dbReference type="GO" id="GO:0032481">
    <property type="term" value="P:positive regulation of type I interferon production"/>
    <property type="evidence" value="ECO:0007669"/>
    <property type="project" value="InterPro"/>
</dbReference>
<reference evidence="17" key="2">
    <citation type="submission" date="2014-03" db="EMBL/GenBank/DDBJ databases">
        <authorList>
            <person name="Genoscope - CEA"/>
        </authorList>
    </citation>
    <scope>NUCLEOTIDE SEQUENCE</scope>
</reference>
<evidence type="ECO:0000256" key="7">
    <source>
        <dbReference type="ARBA" id="ARBA00018708"/>
    </source>
</evidence>
<dbReference type="AlphaFoldDB" id="A0A060YFM4"/>
<keyword evidence="11 14" id="KW-1133">Transmembrane helix</keyword>
<evidence type="ECO:0000313" key="18">
    <source>
        <dbReference type="Proteomes" id="UP000193380"/>
    </source>
</evidence>
<dbReference type="GO" id="GO:0000139">
    <property type="term" value="C:Golgi membrane"/>
    <property type="evidence" value="ECO:0007669"/>
    <property type="project" value="UniProtKB-SubCell"/>
</dbReference>
<dbReference type="GO" id="GO:0000045">
    <property type="term" value="P:autophagosome assembly"/>
    <property type="evidence" value="ECO:0007669"/>
    <property type="project" value="TreeGrafter"/>
</dbReference>
<dbReference type="InterPro" id="IPR055434">
    <property type="entry name" value="STING_TM"/>
</dbReference>
<dbReference type="GO" id="GO:0035438">
    <property type="term" value="F:cyclic-di-GMP binding"/>
    <property type="evidence" value="ECO:0007669"/>
    <property type="project" value="TreeGrafter"/>
</dbReference>
<dbReference type="PANTHER" id="PTHR34339:SF1">
    <property type="entry name" value="STIMULATOR OF INTERFERON GENES PROTEIN"/>
    <property type="match status" value="1"/>
</dbReference>
<dbReference type="GO" id="GO:0033116">
    <property type="term" value="C:endoplasmic reticulum-Golgi intermediate compartment membrane"/>
    <property type="evidence" value="ECO:0007669"/>
    <property type="project" value="UniProtKB-SubCell"/>
</dbReference>